<reference evidence="1 2" key="1">
    <citation type="submission" date="2020-02" db="EMBL/GenBank/DDBJ databases">
        <title>Characterization of Proteus podophage Privateer.</title>
        <authorList>
            <person name="Corban J."/>
            <person name="Ramsey J."/>
        </authorList>
    </citation>
    <scope>NUCLEOTIDE SEQUENCE [LARGE SCALE GENOMIC DNA]</scope>
</reference>
<evidence type="ECO:0000313" key="1">
    <source>
        <dbReference type="EMBL" id="QIN94878.1"/>
    </source>
</evidence>
<sequence>MNYKLTNGEDVQLRTNSEAAIFCYLIAPFKGLSFDGQVPRITVTPAVEHIIKVQKRLYKNKQESEQNKRLLEMYLREQEDAFGNAWINDDIPF</sequence>
<keyword evidence="2" id="KW-1185">Reference proteome</keyword>
<organism evidence="1 2">
    <name type="scientific">Proteus phage Privateer</name>
    <dbReference type="NCBI Taxonomy" id="2712958"/>
    <lineage>
        <taxon>Viruses</taxon>
        <taxon>Duplodnaviria</taxon>
        <taxon>Heunggongvirae</taxon>
        <taxon>Uroviricota</taxon>
        <taxon>Caudoviricetes</taxon>
        <taxon>Grimontviridae</taxon>
        <taxon>Privateervirus</taxon>
        <taxon>Privateervirus privateer</taxon>
    </lineage>
</organism>
<proteinExistence type="predicted"/>
<dbReference type="EMBL" id="MT028297">
    <property type="protein sequence ID" value="QIN94878.1"/>
    <property type="molecule type" value="Genomic_DNA"/>
</dbReference>
<accession>A0A6G8R4J7</accession>
<name>A0A6G8R4J7_9CAUD</name>
<protein>
    <submittedName>
        <fullName evidence="1">Uncharacterized protein</fullName>
    </submittedName>
</protein>
<gene>
    <name evidence="1" type="ORF">CPT_Privateer_085</name>
</gene>
<evidence type="ECO:0000313" key="2">
    <source>
        <dbReference type="Proteomes" id="UP000500956"/>
    </source>
</evidence>
<dbReference type="Proteomes" id="UP000500956">
    <property type="component" value="Segment"/>
</dbReference>